<feature type="transmembrane region" description="Helical" evidence="11">
    <location>
        <begin position="295"/>
        <end position="314"/>
    </location>
</feature>
<proteinExistence type="inferred from homology"/>
<dbReference type="InterPro" id="IPR000727">
    <property type="entry name" value="T_SNARE_dom"/>
</dbReference>
<dbReference type="GO" id="GO:0031201">
    <property type="term" value="C:SNARE complex"/>
    <property type="evidence" value="ECO:0007669"/>
    <property type="project" value="TreeGrafter"/>
</dbReference>
<accession>A0A183QFC3</accession>
<dbReference type="InterPro" id="IPR045242">
    <property type="entry name" value="Syntaxin"/>
</dbReference>
<dbReference type="GO" id="GO:0006906">
    <property type="term" value="P:vesicle fusion"/>
    <property type="evidence" value="ECO:0007669"/>
    <property type="project" value="TreeGrafter"/>
</dbReference>
<keyword evidence="12" id="KW-1185">Reference proteome</keyword>
<keyword evidence="5" id="KW-0653">Protein transport</keyword>
<name>A0A183QFC3_9TREM</name>
<evidence type="ECO:0000256" key="1">
    <source>
        <dbReference type="ARBA" id="ARBA00004409"/>
    </source>
</evidence>
<dbReference type="GO" id="GO:0000149">
    <property type="term" value="F:SNARE binding"/>
    <property type="evidence" value="ECO:0007669"/>
    <property type="project" value="TreeGrafter"/>
</dbReference>
<dbReference type="GO" id="GO:0005484">
    <property type="term" value="F:SNAP receptor activity"/>
    <property type="evidence" value="ECO:0007669"/>
    <property type="project" value="InterPro"/>
</dbReference>
<sequence>MAFRSLTESFTFMRNNAFQNRSFYRDDKSDQESLVSKSKHKAPDNNSTKKLRNEWQTAVNSLQYTFSTIRQKMKEVIALHDRHLMASNLDDNLNEDQEIEFQTKELTQLFNLSHSQLGQLSKLKRSSAIWQQSQEAKLAENIVCNLARTLQDLSVIFRKAQSEYLNKLRSRDERIRSYLNIDLNIGDTSSSPSNNVVNEFDDGDYAVWESQKQRRSLLLTENTNMVVQREQEIHQIVQSIHELNEIFRDVAQMVVDQGTLVDRIDYNVEHTQIRVEEGLKHLTKAQSHQSKDRKMIIILVLAGLVVIFGVLLIVTKFR</sequence>
<dbReference type="GO" id="GO:0000139">
    <property type="term" value="C:Golgi membrane"/>
    <property type="evidence" value="ECO:0007669"/>
    <property type="project" value="UniProtKB-SubCell"/>
</dbReference>
<protein>
    <submittedName>
        <fullName evidence="13">t-SNARE coiled-coil homology domain-containing protein</fullName>
    </submittedName>
</protein>
<evidence type="ECO:0000313" key="12">
    <source>
        <dbReference type="Proteomes" id="UP000050792"/>
    </source>
</evidence>
<dbReference type="PROSITE" id="PS50192">
    <property type="entry name" value="T_SNARE"/>
    <property type="match status" value="1"/>
</dbReference>
<keyword evidence="4 11" id="KW-0812">Transmembrane</keyword>
<dbReference type="GO" id="GO:0048278">
    <property type="term" value="P:vesicle docking"/>
    <property type="evidence" value="ECO:0007669"/>
    <property type="project" value="TreeGrafter"/>
</dbReference>
<keyword evidence="6 11" id="KW-1133">Transmembrane helix</keyword>
<evidence type="ECO:0000256" key="4">
    <source>
        <dbReference type="ARBA" id="ARBA00022692"/>
    </source>
</evidence>
<organism evidence="12 13">
    <name type="scientific">Schistosoma rodhaini</name>
    <dbReference type="NCBI Taxonomy" id="6188"/>
    <lineage>
        <taxon>Eukaryota</taxon>
        <taxon>Metazoa</taxon>
        <taxon>Spiralia</taxon>
        <taxon>Lophotrochozoa</taxon>
        <taxon>Platyhelminthes</taxon>
        <taxon>Trematoda</taxon>
        <taxon>Digenea</taxon>
        <taxon>Strigeidida</taxon>
        <taxon>Schistosomatoidea</taxon>
        <taxon>Schistosomatidae</taxon>
        <taxon>Schistosoma</taxon>
    </lineage>
</organism>
<keyword evidence="3" id="KW-0813">Transport</keyword>
<dbReference type="InterPro" id="IPR006012">
    <property type="entry name" value="Syntaxin/epimorphin_CS"/>
</dbReference>
<keyword evidence="8" id="KW-0175">Coiled coil</keyword>
<evidence type="ECO:0000256" key="2">
    <source>
        <dbReference type="ARBA" id="ARBA00009063"/>
    </source>
</evidence>
<comment type="subcellular location">
    <subcellularLocation>
        <location evidence="1">Golgi apparatus membrane</location>
        <topology evidence="1">Single-pass type IV membrane protein</topology>
    </subcellularLocation>
</comment>
<dbReference type="Pfam" id="PF05739">
    <property type="entry name" value="SNARE"/>
    <property type="match status" value="1"/>
</dbReference>
<keyword evidence="9 11" id="KW-0472">Membrane</keyword>
<dbReference type="WBParaSite" id="SRDH1_91320.2">
    <property type="protein sequence ID" value="SRDH1_91320.2"/>
    <property type="gene ID" value="SRDH1_91320"/>
</dbReference>
<dbReference type="PANTHER" id="PTHR19957:SF83">
    <property type="entry name" value="SYNTAXIN-16"/>
    <property type="match status" value="1"/>
</dbReference>
<dbReference type="GO" id="GO:0006886">
    <property type="term" value="P:intracellular protein transport"/>
    <property type="evidence" value="ECO:0007669"/>
    <property type="project" value="InterPro"/>
</dbReference>
<evidence type="ECO:0000313" key="13">
    <source>
        <dbReference type="WBParaSite" id="SRDH1_91320.2"/>
    </source>
</evidence>
<dbReference type="PROSITE" id="PS00914">
    <property type="entry name" value="SYNTAXIN"/>
    <property type="match status" value="1"/>
</dbReference>
<dbReference type="Proteomes" id="UP000050792">
    <property type="component" value="Unassembled WGS sequence"/>
</dbReference>
<evidence type="ECO:0000256" key="5">
    <source>
        <dbReference type="ARBA" id="ARBA00022927"/>
    </source>
</evidence>
<evidence type="ECO:0000256" key="7">
    <source>
        <dbReference type="ARBA" id="ARBA00023034"/>
    </source>
</evidence>
<dbReference type="SMART" id="SM00397">
    <property type="entry name" value="t_SNARE"/>
    <property type="match status" value="1"/>
</dbReference>
<comment type="similarity">
    <text evidence="2">Belongs to the syntaxin family.</text>
</comment>
<reference evidence="12" key="1">
    <citation type="submission" date="2022-06" db="EMBL/GenBank/DDBJ databases">
        <authorList>
            <person name="Berger JAMES D."/>
            <person name="Berger JAMES D."/>
        </authorList>
    </citation>
    <scope>NUCLEOTIDE SEQUENCE [LARGE SCALE GENOMIC DNA]</scope>
</reference>
<feature type="region of interest" description="Disordered" evidence="10">
    <location>
        <begin position="29"/>
        <end position="50"/>
    </location>
</feature>
<evidence type="ECO:0000256" key="9">
    <source>
        <dbReference type="ARBA" id="ARBA00023136"/>
    </source>
</evidence>
<evidence type="ECO:0000256" key="8">
    <source>
        <dbReference type="ARBA" id="ARBA00023054"/>
    </source>
</evidence>
<dbReference type="InterPro" id="IPR010989">
    <property type="entry name" value="SNARE"/>
</dbReference>
<dbReference type="AlphaFoldDB" id="A0A183QFC3"/>
<evidence type="ECO:0000256" key="10">
    <source>
        <dbReference type="SAM" id="MobiDB-lite"/>
    </source>
</evidence>
<evidence type="ECO:0000256" key="6">
    <source>
        <dbReference type="ARBA" id="ARBA00022989"/>
    </source>
</evidence>
<evidence type="ECO:0000256" key="3">
    <source>
        <dbReference type="ARBA" id="ARBA00022448"/>
    </source>
</evidence>
<keyword evidence="7" id="KW-0333">Golgi apparatus</keyword>
<dbReference type="SUPFAM" id="SSF47661">
    <property type="entry name" value="t-snare proteins"/>
    <property type="match status" value="1"/>
</dbReference>
<evidence type="ECO:0000256" key="11">
    <source>
        <dbReference type="SAM" id="Phobius"/>
    </source>
</evidence>
<dbReference type="Gene3D" id="1.20.58.70">
    <property type="match status" value="1"/>
</dbReference>
<dbReference type="PANTHER" id="PTHR19957">
    <property type="entry name" value="SYNTAXIN"/>
    <property type="match status" value="1"/>
</dbReference>
<dbReference type="CDD" id="cd15845">
    <property type="entry name" value="SNARE_syntaxin16"/>
    <property type="match status" value="1"/>
</dbReference>
<reference evidence="13" key="2">
    <citation type="submission" date="2023-11" db="UniProtKB">
        <authorList>
            <consortium name="WormBaseParasite"/>
        </authorList>
    </citation>
    <scope>IDENTIFICATION</scope>
</reference>